<dbReference type="GO" id="GO:0004560">
    <property type="term" value="F:alpha-L-fucosidase activity"/>
    <property type="evidence" value="ECO:0007669"/>
    <property type="project" value="InterPro"/>
</dbReference>
<dbReference type="PANTHER" id="PTHR31084:SF19">
    <property type="entry name" value="GLYCOSYL HYDROLASE FAMILY 95 N-TERMINAL DOMAIN-CONTAINING PROTEIN"/>
    <property type="match status" value="1"/>
</dbReference>
<feature type="domain" description="Glycosyl hydrolase family 95 catalytic" evidence="4">
    <location>
        <begin position="352"/>
        <end position="748"/>
    </location>
</feature>
<dbReference type="Gene3D" id="1.50.10.10">
    <property type="match status" value="1"/>
</dbReference>
<dbReference type="SUPFAM" id="SSF48208">
    <property type="entry name" value="Six-hairpin glycosidases"/>
    <property type="match status" value="1"/>
</dbReference>
<reference evidence="5 6" key="1">
    <citation type="journal article" date="2018" name="Nat. Biotechnol.">
        <title>A standardized bacterial taxonomy based on genome phylogeny substantially revises the tree of life.</title>
        <authorList>
            <person name="Parks D.H."/>
            <person name="Chuvochina M."/>
            <person name="Waite D.W."/>
            <person name="Rinke C."/>
            <person name="Skarshewski A."/>
            <person name="Chaumeil P.A."/>
            <person name="Hugenholtz P."/>
        </authorList>
    </citation>
    <scope>NUCLEOTIDE SEQUENCE [LARGE SCALE GENOMIC DNA]</scope>
    <source>
        <strain evidence="5">UBA11482</strain>
    </source>
</reference>
<feature type="domain" description="Glycosyl hydrolase family 95 N-terminal" evidence="2">
    <location>
        <begin position="74"/>
        <end position="320"/>
    </location>
</feature>
<dbReference type="GO" id="GO:0005975">
    <property type="term" value="P:carbohydrate metabolic process"/>
    <property type="evidence" value="ECO:0007669"/>
    <property type="project" value="InterPro"/>
</dbReference>
<keyword evidence="1" id="KW-0732">Signal</keyword>
<dbReference type="InterPro" id="IPR027414">
    <property type="entry name" value="GH95_N_dom"/>
</dbReference>
<evidence type="ECO:0000313" key="5">
    <source>
        <dbReference type="EMBL" id="HBJ08029.1"/>
    </source>
</evidence>
<dbReference type="Proteomes" id="UP000262954">
    <property type="component" value="Unassembled WGS sequence"/>
</dbReference>
<dbReference type="Pfam" id="PF14498">
    <property type="entry name" value="Glyco_hyd_65N_2"/>
    <property type="match status" value="1"/>
</dbReference>
<feature type="domain" description="Alpha fucosidase A-like C-terminal" evidence="3">
    <location>
        <begin position="750"/>
        <end position="816"/>
    </location>
</feature>
<comment type="caution">
    <text evidence="5">The sequence shown here is derived from an EMBL/GenBank/DDBJ whole genome shotgun (WGS) entry which is preliminary data.</text>
</comment>
<feature type="chain" id="PRO_5017032253" evidence="1">
    <location>
        <begin position="22"/>
        <end position="837"/>
    </location>
</feature>
<dbReference type="Pfam" id="PF21307">
    <property type="entry name" value="Glyco_hydro_95_C"/>
    <property type="match status" value="1"/>
</dbReference>
<proteinExistence type="predicted"/>
<dbReference type="InterPro" id="IPR049053">
    <property type="entry name" value="AFCA-like_C"/>
</dbReference>
<dbReference type="InterPro" id="IPR016518">
    <property type="entry name" value="Alpha-L-fucosidase"/>
</dbReference>
<dbReference type="PANTHER" id="PTHR31084">
    <property type="entry name" value="ALPHA-L-FUCOSIDASE 2"/>
    <property type="match status" value="1"/>
</dbReference>
<dbReference type="InterPro" id="IPR008928">
    <property type="entry name" value="6-hairpin_glycosidase_sf"/>
</dbReference>
<dbReference type="InterPro" id="IPR054363">
    <property type="entry name" value="GH95_cat"/>
</dbReference>
<dbReference type="AlphaFoldDB" id="A0A354M0J0"/>
<evidence type="ECO:0000256" key="1">
    <source>
        <dbReference type="SAM" id="SignalP"/>
    </source>
</evidence>
<evidence type="ECO:0000313" key="6">
    <source>
        <dbReference type="Proteomes" id="UP000262954"/>
    </source>
</evidence>
<evidence type="ECO:0000259" key="2">
    <source>
        <dbReference type="Pfam" id="PF14498"/>
    </source>
</evidence>
<keyword evidence="5" id="KW-0378">Hydrolase</keyword>
<sequence>MRRVVVAAGCIFLLSCVYIKAEECYAEQTSVAIACDTVDYTKGLSVWFDTPNDLSGKEIWTVNNGNSGSNPDFAWEQRSFPIGNGSFGGNILGSVETERITLNEKSLWKGGPNVSGGARYYWDANKEGYKVLDQIRHSFIQFSGINSVATELTRNNFNGKCGYEPDSEESFRFGSFTTMGEFHIDTGIAESEISDYRRILSLDSALVVVQFNAGGACFYRKFFSSYPDSIMIYRFECTRPGRQNLTFRYVANPQASGSVEADGTTGIVYNGRLDSNGMQFVIRARAVAESGTVTVENGAIKVIGADNVTFYVAGDTDYKMNYNPDFNDDRAYVGVDPVMTTQNNLDFALAKGYDAVYNAHRADYSALFDRVKIDLNESKLVSDIPTDMRLSNYRNGISDHYLEELYFQFGRYLLIASSRAGNLPANLQGLWHNNVEGPWRVDYHNNINLQMNYWPACPANLSECQTPLIEYIRTLVKPGERTAKAYYGPDTRGWTTSVSSNIFGFTSPLSSRDMSWNFSFVAGPWLATHVWEYYDYTRDEDFLRTTGYELIKGSAEFAVDHLWYKPDGSYAAAPSTSPEHGPVDQGATFAHAVVREILLDAIEASKILNVDASEREEWQEVLNKLMPYKIGRYGQLMEWSADIDDPKDKHRHVNHLFGLHPGRTISPITTPELSTASRIVLEKRGDGATGWSMGWKLNQWARLHDGNHAYLLFQNLLKNGTADNLWDMHPPFQIDGNFGGTAGIIEMLMQSHMGFIHLLPALPDKWASGDVIGLCARGNFEVDIHWEKEELVKAVIRSGSGGMCSIRYKDSMVNFDTKAGKSYSLIYDNSLFRILEN</sequence>
<protein>
    <submittedName>
        <fullName evidence="5">Glycoside hydrolase family 95</fullName>
    </submittedName>
</protein>
<dbReference type="InterPro" id="IPR012341">
    <property type="entry name" value="6hp_glycosidase-like_sf"/>
</dbReference>
<organism evidence="5 6">
    <name type="scientific">Coprobacter fastidiosus</name>
    <dbReference type="NCBI Taxonomy" id="1099853"/>
    <lineage>
        <taxon>Bacteria</taxon>
        <taxon>Pseudomonadati</taxon>
        <taxon>Bacteroidota</taxon>
        <taxon>Bacteroidia</taxon>
        <taxon>Bacteroidales</taxon>
        <taxon>Barnesiellaceae</taxon>
        <taxon>Coprobacter</taxon>
    </lineage>
</organism>
<gene>
    <name evidence="5" type="ORF">DDY73_03410</name>
</gene>
<name>A0A354M0J0_9BACT</name>
<dbReference type="EMBL" id="DNWC01000050">
    <property type="protein sequence ID" value="HBJ08029.1"/>
    <property type="molecule type" value="Genomic_DNA"/>
</dbReference>
<dbReference type="PROSITE" id="PS51257">
    <property type="entry name" value="PROKAR_LIPOPROTEIN"/>
    <property type="match status" value="1"/>
</dbReference>
<feature type="signal peptide" evidence="1">
    <location>
        <begin position="1"/>
        <end position="21"/>
    </location>
</feature>
<dbReference type="FunFam" id="1.50.10.10:FF:000028">
    <property type="entry name" value="Alpha-L-fucosidase 2"/>
    <property type="match status" value="1"/>
</dbReference>
<evidence type="ECO:0000259" key="4">
    <source>
        <dbReference type="Pfam" id="PF22124"/>
    </source>
</evidence>
<accession>A0A354M0J0</accession>
<dbReference type="Pfam" id="PF22124">
    <property type="entry name" value="Glyco_hydro_95_cat"/>
    <property type="match status" value="1"/>
</dbReference>
<evidence type="ECO:0000259" key="3">
    <source>
        <dbReference type="Pfam" id="PF21307"/>
    </source>
</evidence>
<dbReference type="PIRSF" id="PIRSF007663">
    <property type="entry name" value="UCP007663"/>
    <property type="match status" value="1"/>
</dbReference>